<dbReference type="EMBL" id="VDEP01000346">
    <property type="protein sequence ID" value="KAA1098763.1"/>
    <property type="molecule type" value="Genomic_DNA"/>
</dbReference>
<dbReference type="Proteomes" id="UP000325313">
    <property type="component" value="Unassembled WGS sequence"/>
</dbReference>
<evidence type="ECO:0000313" key="1">
    <source>
        <dbReference type="EMBL" id="KAA1098763.1"/>
    </source>
</evidence>
<sequence>MLTSQQNKSYNLIFDSSQPKITISKSFLSFPSEFVFSNSKASCPVSLNISLSETPEAHWKPLPGPSHHSVFSWPST</sequence>
<dbReference type="AlphaFoldDB" id="A0A5B0PCF6"/>
<accession>A0A5B0PCF6</accession>
<name>A0A5B0PCF6_PUCGR</name>
<proteinExistence type="predicted"/>
<reference evidence="1 2" key="1">
    <citation type="submission" date="2019-05" db="EMBL/GenBank/DDBJ databases">
        <title>Emergence of the Ug99 lineage of the wheat stem rust pathogen through somatic hybridization.</title>
        <authorList>
            <person name="Li F."/>
            <person name="Upadhyaya N.M."/>
            <person name="Sperschneider J."/>
            <person name="Matny O."/>
            <person name="Nguyen-Phuc H."/>
            <person name="Mago R."/>
            <person name="Raley C."/>
            <person name="Miller M.E."/>
            <person name="Silverstein K.A.T."/>
            <person name="Henningsen E."/>
            <person name="Hirsch C.D."/>
            <person name="Visser B."/>
            <person name="Pretorius Z.A."/>
            <person name="Steffenson B.J."/>
            <person name="Schwessinger B."/>
            <person name="Dodds P.N."/>
            <person name="Figueroa M."/>
        </authorList>
    </citation>
    <scope>NUCLEOTIDE SEQUENCE [LARGE SCALE GENOMIC DNA]</scope>
    <source>
        <strain evidence="1 2">Ug99</strain>
    </source>
</reference>
<gene>
    <name evidence="1" type="ORF">PGTUg99_012729</name>
</gene>
<evidence type="ECO:0000313" key="2">
    <source>
        <dbReference type="Proteomes" id="UP000325313"/>
    </source>
</evidence>
<organism evidence="1 2">
    <name type="scientific">Puccinia graminis f. sp. tritici</name>
    <dbReference type="NCBI Taxonomy" id="56615"/>
    <lineage>
        <taxon>Eukaryota</taxon>
        <taxon>Fungi</taxon>
        <taxon>Dikarya</taxon>
        <taxon>Basidiomycota</taxon>
        <taxon>Pucciniomycotina</taxon>
        <taxon>Pucciniomycetes</taxon>
        <taxon>Pucciniales</taxon>
        <taxon>Pucciniaceae</taxon>
        <taxon>Puccinia</taxon>
    </lineage>
</organism>
<comment type="caution">
    <text evidence="1">The sequence shown here is derived from an EMBL/GenBank/DDBJ whole genome shotgun (WGS) entry which is preliminary data.</text>
</comment>
<protein>
    <submittedName>
        <fullName evidence="1">Uncharacterized protein</fullName>
    </submittedName>
</protein>